<keyword evidence="3" id="KW-1133">Transmembrane helix</keyword>
<keyword evidence="3" id="KW-0812">Transmembrane</keyword>
<evidence type="ECO:0000313" key="5">
    <source>
        <dbReference type="Proteomes" id="UP001566132"/>
    </source>
</evidence>
<protein>
    <submittedName>
        <fullName evidence="4">Uncharacterized protein</fullName>
    </submittedName>
</protein>
<dbReference type="PRINTS" id="PR00080">
    <property type="entry name" value="SDRFAMILY"/>
</dbReference>
<dbReference type="InterPro" id="IPR002347">
    <property type="entry name" value="SDR_fam"/>
</dbReference>
<dbReference type="PRINTS" id="PR00081">
    <property type="entry name" value="GDHRDH"/>
</dbReference>
<dbReference type="InterPro" id="IPR036291">
    <property type="entry name" value="NAD(P)-bd_dom_sf"/>
</dbReference>
<evidence type="ECO:0000256" key="2">
    <source>
        <dbReference type="RuleBase" id="RU000363"/>
    </source>
</evidence>
<dbReference type="PANTHER" id="PTHR43157">
    <property type="entry name" value="PHOSPHATIDYLINOSITOL-GLYCAN BIOSYNTHESIS CLASS F PROTEIN-RELATED"/>
    <property type="match status" value="1"/>
</dbReference>
<dbReference type="Pfam" id="PF00106">
    <property type="entry name" value="adh_short"/>
    <property type="match status" value="1"/>
</dbReference>
<keyword evidence="1" id="KW-0560">Oxidoreductase</keyword>
<dbReference type="Proteomes" id="UP001566132">
    <property type="component" value="Unassembled WGS sequence"/>
</dbReference>
<reference evidence="4 5" key="1">
    <citation type="submission" date="2024-05" db="EMBL/GenBank/DDBJ databases">
        <title>Genetic variation in Jamaican populations of the coffee berry borer (Hypothenemus hampei).</title>
        <authorList>
            <person name="Errbii M."/>
            <person name="Myrie A."/>
        </authorList>
    </citation>
    <scope>NUCLEOTIDE SEQUENCE [LARGE SCALE GENOMIC DNA]</scope>
    <source>
        <strain evidence="4">JA-Hopewell-2020-01-JO</strain>
        <tissue evidence="4">Whole body</tissue>
    </source>
</reference>
<accession>A0ABD1E058</accession>
<dbReference type="Gene3D" id="3.40.50.720">
    <property type="entry name" value="NAD(P)-binding Rossmann-like Domain"/>
    <property type="match status" value="1"/>
</dbReference>
<evidence type="ECO:0000313" key="4">
    <source>
        <dbReference type="EMBL" id="KAL1488063.1"/>
    </source>
</evidence>
<keyword evidence="5" id="KW-1185">Reference proteome</keyword>
<evidence type="ECO:0000256" key="1">
    <source>
        <dbReference type="ARBA" id="ARBA00023002"/>
    </source>
</evidence>
<dbReference type="EMBL" id="JBDJPC010000016">
    <property type="protein sequence ID" value="KAL1488063.1"/>
    <property type="molecule type" value="Genomic_DNA"/>
</dbReference>
<proteinExistence type="inferred from homology"/>
<gene>
    <name evidence="4" type="ORF">ABEB36_015431</name>
</gene>
<dbReference type="AlphaFoldDB" id="A0ABD1E058"/>
<feature type="transmembrane region" description="Helical" evidence="3">
    <location>
        <begin position="15"/>
        <end position="34"/>
    </location>
</feature>
<comment type="similarity">
    <text evidence="2">Belongs to the short-chain dehydrogenases/reductases (SDR) family.</text>
</comment>
<comment type="caution">
    <text evidence="4">The sequence shown here is derived from an EMBL/GenBank/DDBJ whole genome shotgun (WGS) entry which is preliminary data.</text>
</comment>
<organism evidence="4 5">
    <name type="scientific">Hypothenemus hampei</name>
    <name type="common">Coffee berry borer</name>
    <dbReference type="NCBI Taxonomy" id="57062"/>
    <lineage>
        <taxon>Eukaryota</taxon>
        <taxon>Metazoa</taxon>
        <taxon>Ecdysozoa</taxon>
        <taxon>Arthropoda</taxon>
        <taxon>Hexapoda</taxon>
        <taxon>Insecta</taxon>
        <taxon>Pterygota</taxon>
        <taxon>Neoptera</taxon>
        <taxon>Endopterygota</taxon>
        <taxon>Coleoptera</taxon>
        <taxon>Polyphaga</taxon>
        <taxon>Cucujiformia</taxon>
        <taxon>Curculionidae</taxon>
        <taxon>Scolytinae</taxon>
        <taxon>Hypothenemus</taxon>
    </lineage>
</organism>
<sequence length="355" mass="40438">MKKFSKDFDAFTNSWWPYLITFFIGLISAIRFYVGGVQYTKTNRIDGKIVIITGGSTGIGFETAKNLASRGGRIILAIRNAEKGKRALEKIKQNYPDAEVIVRLLDMGEISSIKNFVLQLFKDYEKIDILINNAAVIYQPYRKTVDGYEATLMINYLGPFLLTHLLLPLLNKSENGRIINVSAMAHYNGKLHMDDLNMEKQYNEKDAYSQSKLALTIFTKYLASLLKKTKIVCYAVSPGLVRNTGHLQNLPLQRSFWSKLTIWPWIWLFLKNPKQGCQSIVYLAVDPSLGNVSGYYFSDCEVKDPSALVQDVHLAKALYEKTCNIVDIDGMEIIKHLEGKKLETLNESRENDYNF</sequence>
<dbReference type="PANTHER" id="PTHR43157:SF31">
    <property type="entry name" value="PHOSPHATIDYLINOSITOL-GLYCAN BIOSYNTHESIS CLASS F PROTEIN"/>
    <property type="match status" value="1"/>
</dbReference>
<evidence type="ECO:0000256" key="3">
    <source>
        <dbReference type="SAM" id="Phobius"/>
    </source>
</evidence>
<keyword evidence="3" id="KW-0472">Membrane</keyword>
<name>A0ABD1E058_HYPHA</name>
<dbReference type="CDD" id="cd05327">
    <property type="entry name" value="retinol-DH_like_SDR_c_like"/>
    <property type="match status" value="1"/>
</dbReference>
<dbReference type="GO" id="GO:0016491">
    <property type="term" value="F:oxidoreductase activity"/>
    <property type="evidence" value="ECO:0007669"/>
    <property type="project" value="UniProtKB-KW"/>
</dbReference>
<dbReference type="SUPFAM" id="SSF51735">
    <property type="entry name" value="NAD(P)-binding Rossmann-fold domains"/>
    <property type="match status" value="1"/>
</dbReference>